<dbReference type="RefSeq" id="WP_044224302.1">
    <property type="nucleotide sequence ID" value="NZ_JBKAGJ010000016.1"/>
</dbReference>
<evidence type="ECO:0000313" key="8">
    <source>
        <dbReference type="EMBL" id="KGE86745.1"/>
    </source>
</evidence>
<dbReference type="PANTHER" id="PTHR30068">
    <property type="entry name" value="URONATE ISOMERASE"/>
    <property type="match status" value="1"/>
</dbReference>
<organism evidence="8 9">
    <name type="scientific">Phaeodactylibacter xiamenensis</name>
    <dbReference type="NCBI Taxonomy" id="1524460"/>
    <lineage>
        <taxon>Bacteria</taxon>
        <taxon>Pseudomonadati</taxon>
        <taxon>Bacteroidota</taxon>
        <taxon>Saprospiria</taxon>
        <taxon>Saprospirales</taxon>
        <taxon>Haliscomenobacteraceae</taxon>
        <taxon>Phaeodactylibacter</taxon>
    </lineage>
</organism>
<dbReference type="STRING" id="1524460.IX84_19955"/>
<dbReference type="PANTHER" id="PTHR30068:SF4">
    <property type="entry name" value="URONATE ISOMERASE"/>
    <property type="match status" value="1"/>
</dbReference>
<comment type="similarity">
    <text evidence="3 7">Belongs to the metallo-dependent hydrolases superfamily. Uronate isomerase family.</text>
</comment>
<evidence type="ECO:0000256" key="6">
    <source>
        <dbReference type="ARBA" id="ARBA00023235"/>
    </source>
</evidence>
<dbReference type="GO" id="GO:0042840">
    <property type="term" value="P:D-glucuronate catabolic process"/>
    <property type="evidence" value="ECO:0007669"/>
    <property type="project" value="TreeGrafter"/>
</dbReference>
<dbReference type="AlphaFoldDB" id="A0A098S3N7"/>
<evidence type="ECO:0000256" key="1">
    <source>
        <dbReference type="ARBA" id="ARBA00001165"/>
    </source>
</evidence>
<dbReference type="NCBIfam" id="NF002794">
    <property type="entry name" value="PRK02925.1"/>
    <property type="match status" value="1"/>
</dbReference>
<evidence type="ECO:0000256" key="2">
    <source>
        <dbReference type="ARBA" id="ARBA00004892"/>
    </source>
</evidence>
<dbReference type="Gene3D" id="1.10.2020.10">
    <property type="entry name" value="uronate isomerase, domain 2, chain A"/>
    <property type="match status" value="1"/>
</dbReference>
<proteinExistence type="inferred from homology"/>
<protein>
    <recommendedName>
        <fullName evidence="5 7">Uronate isomerase</fullName>
        <ecNumber evidence="4 7">5.3.1.12</ecNumber>
    </recommendedName>
    <alternativeName>
        <fullName evidence="7">Glucuronate isomerase</fullName>
    </alternativeName>
    <alternativeName>
        <fullName evidence="7">Uronic isomerase</fullName>
    </alternativeName>
</protein>
<dbReference type="Gene3D" id="3.20.20.140">
    <property type="entry name" value="Metal-dependent hydrolases"/>
    <property type="match status" value="1"/>
</dbReference>
<name>A0A098S3N7_9BACT</name>
<comment type="caution">
    <text evidence="8">The sequence shown here is derived from an EMBL/GenBank/DDBJ whole genome shotgun (WGS) entry which is preliminary data.</text>
</comment>
<sequence length="474" mass="54408">MSSTITQQRIKPFLNEDFLLENQVACALYHDYAKVQPIIDYHNHLPPDAIAKDAQFANITKVWLDGDHYKWRAMRTLGVDERFITGDAPDREKFRAWAKTVPYTMRNPLYHWTHLELQRYFGVTDLLHPDVADEVYDITTEQLQQASHSARGLLRQQNVELVCTTDDPVDDLAHHEQMADADGDLRMLPAFRPDKAILIEKATFNDYINKLEALAGADIQTLDQLLSVLESRIQYFHDRGCRLADHGLECVDAVEWTMAEARQAFADKRSGMELSPEACAKYRTAVLTELGKLYHQKGWVWQLHLGALRNNSSRMMQQLGPDTGFDSMGDWKQAQGLSRLFDTLDRSDQLPRTILYNLNPADNEIFATMAGNFNDGSVRGKMQFGSGWWFLDQKDGMEKQMNALSNLGLLSCFIGMLTDSRSFLSFPRHEYFRRILCNLIGRDVHNGQLPNDVEWLGKIVADICYHNAKNYFNF</sequence>
<dbReference type="EC" id="5.3.1.12" evidence="4 7"/>
<gene>
    <name evidence="7" type="primary">uxaC</name>
    <name evidence="8" type="ORF">IX84_19955</name>
</gene>
<evidence type="ECO:0000256" key="3">
    <source>
        <dbReference type="ARBA" id="ARBA00008397"/>
    </source>
</evidence>
<comment type="catalytic activity">
    <reaction evidence="7">
        <text>aldehydo-D-galacturonate = keto-D-tagaturonate</text>
        <dbReference type="Rhea" id="RHEA:27702"/>
        <dbReference type="ChEBI" id="CHEBI:12952"/>
        <dbReference type="ChEBI" id="CHEBI:17886"/>
    </reaction>
</comment>
<dbReference type="UniPathway" id="UPA00246"/>
<evidence type="ECO:0000256" key="5">
    <source>
        <dbReference type="ARBA" id="ARBA00020555"/>
    </source>
</evidence>
<keyword evidence="6 7" id="KW-0413">Isomerase</keyword>
<dbReference type="HAMAP" id="MF_00675">
    <property type="entry name" value="UxaC"/>
    <property type="match status" value="1"/>
</dbReference>
<dbReference type="EMBL" id="JPOS01000075">
    <property type="protein sequence ID" value="KGE86745.1"/>
    <property type="molecule type" value="Genomic_DNA"/>
</dbReference>
<evidence type="ECO:0000256" key="7">
    <source>
        <dbReference type="HAMAP-Rule" id="MF_00675"/>
    </source>
</evidence>
<evidence type="ECO:0000313" key="9">
    <source>
        <dbReference type="Proteomes" id="UP000029736"/>
    </source>
</evidence>
<reference evidence="8 9" key="1">
    <citation type="journal article" date="2014" name="Int. J. Syst. Evol. Microbiol.">
        <title>Phaeodactylibacter xiamenensis gen. nov., sp. nov., a member of the family Saprospiraceae isolated from the marine alga Phaeodactylum tricornutum.</title>
        <authorList>
            <person name="Chen Z.Jr."/>
            <person name="Lei X."/>
            <person name="Lai Q."/>
            <person name="Li Y."/>
            <person name="Zhang B."/>
            <person name="Zhang J."/>
            <person name="Zhang H."/>
            <person name="Yang L."/>
            <person name="Zheng W."/>
            <person name="Tian Y."/>
            <person name="Yu Z."/>
            <person name="Xu H.Jr."/>
            <person name="Zheng T."/>
        </authorList>
    </citation>
    <scope>NUCLEOTIDE SEQUENCE [LARGE SCALE GENOMIC DNA]</scope>
    <source>
        <strain evidence="8 9">KD52</strain>
    </source>
</reference>
<dbReference type="OrthoDB" id="9766564at2"/>
<keyword evidence="9" id="KW-1185">Reference proteome</keyword>
<accession>A0A098S3N7</accession>
<comment type="catalytic activity">
    <reaction evidence="1 7">
        <text>D-glucuronate = D-fructuronate</text>
        <dbReference type="Rhea" id="RHEA:13049"/>
        <dbReference type="ChEBI" id="CHEBI:58720"/>
        <dbReference type="ChEBI" id="CHEBI:59863"/>
        <dbReference type="EC" id="5.3.1.12"/>
    </reaction>
</comment>
<dbReference type="Pfam" id="PF02614">
    <property type="entry name" value="UxaC"/>
    <property type="match status" value="1"/>
</dbReference>
<dbReference type="SUPFAM" id="SSF51556">
    <property type="entry name" value="Metallo-dependent hydrolases"/>
    <property type="match status" value="1"/>
</dbReference>
<dbReference type="GO" id="GO:0019698">
    <property type="term" value="P:D-galacturonate catabolic process"/>
    <property type="evidence" value="ECO:0007669"/>
    <property type="project" value="TreeGrafter"/>
</dbReference>
<dbReference type="GO" id="GO:0008880">
    <property type="term" value="F:glucuronate isomerase activity"/>
    <property type="evidence" value="ECO:0007669"/>
    <property type="project" value="UniProtKB-UniRule"/>
</dbReference>
<evidence type="ECO:0000256" key="4">
    <source>
        <dbReference type="ARBA" id="ARBA00012546"/>
    </source>
</evidence>
<dbReference type="InterPro" id="IPR032466">
    <property type="entry name" value="Metal_Hydrolase"/>
</dbReference>
<dbReference type="InterPro" id="IPR003766">
    <property type="entry name" value="Uronate_isomerase"/>
</dbReference>
<comment type="pathway">
    <text evidence="2 7">Carbohydrate metabolism; pentose and glucuronate interconversion.</text>
</comment>
<dbReference type="Proteomes" id="UP000029736">
    <property type="component" value="Unassembled WGS sequence"/>
</dbReference>